<proteinExistence type="predicted"/>
<keyword evidence="2" id="KW-1185">Reference proteome</keyword>
<gene>
    <name evidence="1" type="ORF">SBA_ch1_10240</name>
</gene>
<evidence type="ECO:0000313" key="2">
    <source>
        <dbReference type="Proteomes" id="UP001059971"/>
    </source>
</evidence>
<dbReference type="EMBL" id="AP018817">
    <property type="protein sequence ID" value="BBF68824.1"/>
    <property type="molecule type" value="Genomic_DNA"/>
</dbReference>
<sequence>MTSQDTSRAVTFDGINLQAERVCNDPDGYDRIAAWDPDTGQRLVEISWHRDTRKLGVILHGDRRWSFEAVEEMRRLGMEALWWSAEAAQVEGCEKNSVESAAAG</sequence>
<name>A0ABN5W974_9SPHN</name>
<accession>A0ABN5W974</accession>
<reference evidence="1" key="1">
    <citation type="submission" date="2018-07" db="EMBL/GenBank/DDBJ databases">
        <title>Complete genome sequence of Sphingomonas bisphenolicum strain AO1, a bisphenol A degradative bacterium isolated from Japanese farm field.</title>
        <authorList>
            <person name="Murakami M."/>
            <person name="Koh M."/>
            <person name="Koba S."/>
            <person name="Matsumura Y."/>
        </authorList>
    </citation>
    <scope>NUCLEOTIDE SEQUENCE</scope>
    <source>
        <strain evidence="1">AO1</strain>
    </source>
</reference>
<dbReference type="Proteomes" id="UP001059971">
    <property type="component" value="Chromosome 1"/>
</dbReference>
<dbReference type="RefSeq" id="WP_261936125.1">
    <property type="nucleotide sequence ID" value="NZ_AP018817.1"/>
</dbReference>
<evidence type="ECO:0000313" key="1">
    <source>
        <dbReference type="EMBL" id="BBF68824.1"/>
    </source>
</evidence>
<protein>
    <submittedName>
        <fullName evidence="1">Uncharacterized protein</fullName>
    </submittedName>
</protein>
<organism evidence="1 2">
    <name type="scientific">Sphingomonas bisphenolicum</name>
    <dbReference type="NCBI Taxonomy" id="296544"/>
    <lineage>
        <taxon>Bacteria</taxon>
        <taxon>Pseudomonadati</taxon>
        <taxon>Pseudomonadota</taxon>
        <taxon>Alphaproteobacteria</taxon>
        <taxon>Sphingomonadales</taxon>
        <taxon>Sphingomonadaceae</taxon>
        <taxon>Sphingomonas</taxon>
    </lineage>
</organism>